<evidence type="ECO:0000256" key="1">
    <source>
        <dbReference type="SAM" id="SignalP"/>
    </source>
</evidence>
<name>A0ABW9JJR1_9SPHI</name>
<evidence type="ECO:0000313" key="3">
    <source>
        <dbReference type="Proteomes" id="UP001517367"/>
    </source>
</evidence>
<sequence length="167" mass="18672">MKKLTLICFLLLTYAVSFAQKDWFKQKITNRLTVSFPAEPAKTAGTTFALKDTTNTIFTATYSFIAQNLKIDQKAFSKLAATTEFASEFLSGLQTTLPGYNLSALKIKQNKNYVSYFTAGKNEDEHKSISMHILFIDGIYYSLSCVVPDGASVKNQNVFLNSFQVTK</sequence>
<dbReference type="EMBL" id="SRMP02000021">
    <property type="protein sequence ID" value="MFN0292176.1"/>
    <property type="molecule type" value="Genomic_DNA"/>
</dbReference>
<evidence type="ECO:0008006" key="4">
    <source>
        <dbReference type="Google" id="ProtNLM"/>
    </source>
</evidence>
<proteinExistence type="predicted"/>
<accession>A0ABW9JJR1</accession>
<feature type="chain" id="PRO_5046363686" description="PsbP C-terminal domain-containing protein" evidence="1">
    <location>
        <begin position="20"/>
        <end position="167"/>
    </location>
</feature>
<gene>
    <name evidence="2" type="ORF">E5L68_012285</name>
</gene>
<reference evidence="2 3" key="1">
    <citation type="submission" date="2024-12" db="EMBL/GenBank/DDBJ databases">
        <authorList>
            <person name="Hu S."/>
        </authorList>
    </citation>
    <scope>NUCLEOTIDE SEQUENCE [LARGE SCALE GENOMIC DNA]</scope>
    <source>
        <strain evidence="2 3">P-25</strain>
    </source>
</reference>
<organism evidence="2 3">
    <name type="scientific">Pedobacter helvus</name>
    <dbReference type="NCBI Taxonomy" id="2563444"/>
    <lineage>
        <taxon>Bacteria</taxon>
        <taxon>Pseudomonadati</taxon>
        <taxon>Bacteroidota</taxon>
        <taxon>Sphingobacteriia</taxon>
        <taxon>Sphingobacteriales</taxon>
        <taxon>Sphingobacteriaceae</taxon>
        <taxon>Pedobacter</taxon>
    </lineage>
</organism>
<evidence type="ECO:0000313" key="2">
    <source>
        <dbReference type="EMBL" id="MFN0292176.1"/>
    </source>
</evidence>
<dbReference type="Proteomes" id="UP001517367">
    <property type="component" value="Unassembled WGS sequence"/>
</dbReference>
<comment type="caution">
    <text evidence="2">The sequence shown here is derived from an EMBL/GenBank/DDBJ whole genome shotgun (WGS) entry which is preliminary data.</text>
</comment>
<keyword evidence="3" id="KW-1185">Reference proteome</keyword>
<keyword evidence="1" id="KW-0732">Signal</keyword>
<protein>
    <recommendedName>
        <fullName evidence="4">PsbP C-terminal domain-containing protein</fullName>
    </recommendedName>
</protein>
<dbReference type="RefSeq" id="WP_138730995.1">
    <property type="nucleotide sequence ID" value="NZ_SRMP02000021.1"/>
</dbReference>
<feature type="signal peptide" evidence="1">
    <location>
        <begin position="1"/>
        <end position="19"/>
    </location>
</feature>